<keyword evidence="1" id="KW-0812">Transmembrane</keyword>
<feature type="transmembrane region" description="Helical" evidence="1">
    <location>
        <begin position="43"/>
        <end position="61"/>
    </location>
</feature>
<dbReference type="EMBL" id="CM016560">
    <property type="protein sequence ID" value="TKV98039.1"/>
    <property type="molecule type" value="Genomic_DNA"/>
</dbReference>
<name>A0A4U6T867_SETVI</name>
<keyword evidence="3" id="KW-1185">Reference proteome</keyword>
<organism evidence="2 3">
    <name type="scientific">Setaria viridis</name>
    <name type="common">Green bristlegrass</name>
    <name type="synonym">Setaria italica subsp. viridis</name>
    <dbReference type="NCBI Taxonomy" id="4556"/>
    <lineage>
        <taxon>Eukaryota</taxon>
        <taxon>Viridiplantae</taxon>
        <taxon>Streptophyta</taxon>
        <taxon>Embryophyta</taxon>
        <taxon>Tracheophyta</taxon>
        <taxon>Spermatophyta</taxon>
        <taxon>Magnoliopsida</taxon>
        <taxon>Liliopsida</taxon>
        <taxon>Poales</taxon>
        <taxon>Poaceae</taxon>
        <taxon>PACMAD clade</taxon>
        <taxon>Panicoideae</taxon>
        <taxon>Panicodae</taxon>
        <taxon>Paniceae</taxon>
        <taxon>Cenchrinae</taxon>
        <taxon>Setaria</taxon>
    </lineage>
</organism>
<reference evidence="2" key="1">
    <citation type="submission" date="2019-03" db="EMBL/GenBank/DDBJ databases">
        <title>WGS assembly of Setaria viridis.</title>
        <authorList>
            <person name="Huang P."/>
            <person name="Jenkins J."/>
            <person name="Grimwood J."/>
            <person name="Barry K."/>
            <person name="Healey A."/>
            <person name="Mamidi S."/>
            <person name="Sreedasyam A."/>
            <person name="Shu S."/>
            <person name="Feldman M."/>
            <person name="Wu J."/>
            <person name="Yu Y."/>
            <person name="Chen C."/>
            <person name="Johnson J."/>
            <person name="Rokhsar D."/>
            <person name="Baxter I."/>
            <person name="Schmutz J."/>
            <person name="Brutnell T."/>
            <person name="Kellogg E."/>
        </authorList>
    </citation>
    <scope>NUCLEOTIDE SEQUENCE [LARGE SCALE GENOMIC DNA]</scope>
</reference>
<feature type="transmembrane region" description="Helical" evidence="1">
    <location>
        <begin position="105"/>
        <end position="125"/>
    </location>
</feature>
<feature type="transmembrane region" description="Helical" evidence="1">
    <location>
        <begin position="132"/>
        <end position="149"/>
    </location>
</feature>
<accession>A0A4U6T867</accession>
<evidence type="ECO:0000313" key="3">
    <source>
        <dbReference type="Proteomes" id="UP000298652"/>
    </source>
</evidence>
<protein>
    <submittedName>
        <fullName evidence="2">Uncharacterized protein</fullName>
    </submittedName>
</protein>
<feature type="transmembrane region" description="Helical" evidence="1">
    <location>
        <begin position="73"/>
        <end position="93"/>
    </location>
</feature>
<sequence length="207" mass="22261">MLTAQEYLDKMCLPLMIVALILTRAPARETAGEQHLRDTNFQLWNKVTFSLALYIVVFLWMHAMRMTASARRTLAGVVAMFAGVFLSMAMAYSVESTNDLSEATVAFLAAVGIMAVVVVLILCKLMILCKGAAVFLVAAAIASVGAHLWKTGERGLGAALNLLLLAAMSAGSSLDLDGWMGGMGGMDDYYISSWRYVSSGVYGTVRD</sequence>
<evidence type="ECO:0000313" key="2">
    <source>
        <dbReference type="EMBL" id="TKV98039.1"/>
    </source>
</evidence>
<evidence type="ECO:0000256" key="1">
    <source>
        <dbReference type="SAM" id="Phobius"/>
    </source>
</evidence>
<dbReference type="Gramene" id="TKV98039">
    <property type="protein sequence ID" value="TKV98039"/>
    <property type="gene ID" value="SEVIR_9G534100v2"/>
</dbReference>
<dbReference type="Proteomes" id="UP000298652">
    <property type="component" value="Chromosome 9"/>
</dbReference>
<proteinExistence type="predicted"/>
<gene>
    <name evidence="2" type="ORF">SEVIR_9G534100v2</name>
</gene>
<keyword evidence="1" id="KW-1133">Transmembrane helix</keyword>
<dbReference type="AlphaFoldDB" id="A0A4U6T867"/>
<keyword evidence="1" id="KW-0472">Membrane</keyword>